<keyword evidence="2" id="KW-1003">Cell membrane</keyword>
<feature type="transmembrane region" description="Helical" evidence="6">
    <location>
        <begin position="85"/>
        <end position="113"/>
    </location>
</feature>
<comment type="subcellular location">
    <subcellularLocation>
        <location evidence="1">Cell membrane</location>
        <topology evidence="1">Multi-pass membrane protein</topology>
    </subcellularLocation>
</comment>
<dbReference type="PANTHER" id="PTHR30250:SF26">
    <property type="entry name" value="PSMA PROTEIN"/>
    <property type="match status" value="1"/>
</dbReference>
<dbReference type="InterPro" id="IPR050833">
    <property type="entry name" value="Poly_Biosynth_Transport"/>
</dbReference>
<dbReference type="Pfam" id="PF01943">
    <property type="entry name" value="Polysacc_synt"/>
    <property type="match status" value="1"/>
</dbReference>
<feature type="transmembrane region" description="Helical" evidence="6">
    <location>
        <begin position="313"/>
        <end position="338"/>
    </location>
</feature>
<accession>I3XYX3</accession>
<sequence>MTQNYKRIARNTMFLYFRMIIIMAVSLYTTRIVLITLGVTDFGIYNVVASFVVMLAFLNSALTSATQRFITFELGKLGAQELQKVFSISMIIHIGLALVVFILAEIIGLWFLNNKLNIPVDRIEAAFWVFQFAVLSTMVNIIKVPYHAMVIAHEKMSFFAYMSILEALLRLAAVYLLVIIVFDKLVAYAAFTAFVVLMILGFYYFYNKKYYKAETTFSLTWDKPLAKEMLSFSGWSLFGSLAWMLMNHGINIMLNIFFGPAVNSARGISMQVNMAIGSLINSFRMAVDPQIVKMHSGENSEGMKHLSLLSARYTFYLALLLILPLYLEIETILNIWLVEVPEWTVEFCKLMLIFSLIQTFDMSFGTIFKALGNIKENQILGGVTYLLVLPMGYISYKFYDLEPTAILYIQIVAVIVVAFVVKVYLLNKLTDISFDEYWHDFLLPVLKVMSIVMVLSDIIVLTVMNPFVIIILSIIGVLLSIYYFDMSKSMRNKILIYITNYVGK</sequence>
<feature type="transmembrane region" description="Helical" evidence="6">
    <location>
        <begin position="15"/>
        <end position="37"/>
    </location>
</feature>
<dbReference type="PANTHER" id="PTHR30250">
    <property type="entry name" value="PST FAMILY PREDICTED COLANIC ACID TRANSPORTER"/>
    <property type="match status" value="1"/>
</dbReference>
<feature type="transmembrane region" description="Helical" evidence="6">
    <location>
        <begin position="467"/>
        <end position="484"/>
    </location>
</feature>
<gene>
    <name evidence="7" type="ordered locus">Sulba_1867</name>
</gene>
<dbReference type="RefSeq" id="WP_014770023.1">
    <property type="nucleotide sequence ID" value="NC_018002.1"/>
</dbReference>
<feature type="transmembrane region" description="Helical" evidence="6">
    <location>
        <begin position="350"/>
        <end position="372"/>
    </location>
</feature>
<dbReference type="AlphaFoldDB" id="I3XYX3"/>
<name>I3XYX3_SULBS</name>
<feature type="transmembrane region" description="Helical" evidence="6">
    <location>
        <begin position="437"/>
        <end position="461"/>
    </location>
</feature>
<dbReference type="PATRIC" id="fig|760154.4.peg.1864"/>
<evidence type="ECO:0000256" key="4">
    <source>
        <dbReference type="ARBA" id="ARBA00022989"/>
    </source>
</evidence>
<feature type="transmembrane region" description="Helical" evidence="6">
    <location>
        <begin position="43"/>
        <end position="64"/>
    </location>
</feature>
<feature type="transmembrane region" description="Helical" evidence="6">
    <location>
        <begin position="188"/>
        <end position="206"/>
    </location>
</feature>
<feature type="transmembrane region" description="Helical" evidence="6">
    <location>
        <begin position="158"/>
        <end position="182"/>
    </location>
</feature>
<dbReference type="InterPro" id="IPR002797">
    <property type="entry name" value="Polysacc_synth"/>
</dbReference>
<keyword evidence="4 6" id="KW-1133">Transmembrane helix</keyword>
<keyword evidence="8" id="KW-1185">Reference proteome</keyword>
<keyword evidence="5 6" id="KW-0472">Membrane</keyword>
<keyword evidence="3 6" id="KW-0812">Transmembrane</keyword>
<evidence type="ECO:0000313" key="7">
    <source>
        <dbReference type="EMBL" id="AFL69147.1"/>
    </source>
</evidence>
<dbReference type="GO" id="GO:0005886">
    <property type="term" value="C:plasma membrane"/>
    <property type="evidence" value="ECO:0007669"/>
    <property type="project" value="UniProtKB-SubCell"/>
</dbReference>
<feature type="transmembrane region" description="Helical" evidence="6">
    <location>
        <begin position="405"/>
        <end position="425"/>
    </location>
</feature>
<proteinExistence type="predicted"/>
<evidence type="ECO:0000313" key="8">
    <source>
        <dbReference type="Proteomes" id="UP000006176"/>
    </source>
</evidence>
<feature type="transmembrane region" description="Helical" evidence="6">
    <location>
        <begin position="125"/>
        <end position="146"/>
    </location>
</feature>
<organism evidence="7 8">
    <name type="scientific">Sulfurospirillum barnesii (strain ATCC 700032 / DSM 10660 / SES-3)</name>
    <dbReference type="NCBI Taxonomy" id="760154"/>
    <lineage>
        <taxon>Bacteria</taxon>
        <taxon>Pseudomonadati</taxon>
        <taxon>Campylobacterota</taxon>
        <taxon>Epsilonproteobacteria</taxon>
        <taxon>Campylobacterales</taxon>
        <taxon>Sulfurospirillaceae</taxon>
        <taxon>Sulfurospirillum</taxon>
    </lineage>
</organism>
<evidence type="ECO:0000256" key="3">
    <source>
        <dbReference type="ARBA" id="ARBA00022692"/>
    </source>
</evidence>
<dbReference type="eggNOG" id="COG2244">
    <property type="taxonomic scope" value="Bacteria"/>
</dbReference>
<dbReference type="Proteomes" id="UP000006176">
    <property type="component" value="Chromosome"/>
</dbReference>
<dbReference type="OrthoDB" id="5365632at2"/>
<dbReference type="STRING" id="760154.Sulba_1867"/>
<evidence type="ECO:0000256" key="2">
    <source>
        <dbReference type="ARBA" id="ARBA00022475"/>
    </source>
</evidence>
<evidence type="ECO:0000256" key="5">
    <source>
        <dbReference type="ARBA" id="ARBA00023136"/>
    </source>
</evidence>
<feature type="transmembrane region" description="Helical" evidence="6">
    <location>
        <begin position="379"/>
        <end position="399"/>
    </location>
</feature>
<dbReference type="EMBL" id="CP003333">
    <property type="protein sequence ID" value="AFL69147.1"/>
    <property type="molecule type" value="Genomic_DNA"/>
</dbReference>
<reference evidence="7 8" key="1">
    <citation type="submission" date="2012-06" db="EMBL/GenBank/DDBJ databases">
        <title>Complete sequence of Sulfurospirillum barnesii SES-3.</title>
        <authorList>
            <consortium name="US DOE Joint Genome Institute"/>
            <person name="Lucas S."/>
            <person name="Han J."/>
            <person name="Lapidus A."/>
            <person name="Cheng J.-F."/>
            <person name="Goodwin L."/>
            <person name="Pitluck S."/>
            <person name="Peters L."/>
            <person name="Ovchinnikova G."/>
            <person name="Lu M."/>
            <person name="Detter J.C."/>
            <person name="Han C."/>
            <person name="Tapia R."/>
            <person name="Land M."/>
            <person name="Hauser L."/>
            <person name="Kyrpides N."/>
            <person name="Ivanova N."/>
            <person name="Pagani I."/>
            <person name="Stolz J."/>
            <person name="Arkin A."/>
            <person name="Dehal P."/>
            <person name="Oremland R."/>
            <person name="Saltikov C."/>
            <person name="Basu P."/>
            <person name="Hollibaugh J."/>
            <person name="Newman D."/>
            <person name="Stolyar S."/>
            <person name="Hazen T."/>
            <person name="Woyke T."/>
        </authorList>
    </citation>
    <scope>NUCLEOTIDE SEQUENCE [LARGE SCALE GENOMIC DNA]</scope>
    <source>
        <strain evidence="8">ATCC 700032 / DSM 10660 / SES-3</strain>
    </source>
</reference>
<protein>
    <submittedName>
        <fullName evidence="7">Na+-driven multidrug efflux pump</fullName>
    </submittedName>
</protein>
<evidence type="ECO:0000256" key="6">
    <source>
        <dbReference type="SAM" id="Phobius"/>
    </source>
</evidence>
<dbReference type="HOGENOM" id="CLU_040798_1_0_7"/>
<dbReference type="KEGG" id="sba:Sulba_1867"/>
<evidence type="ECO:0000256" key="1">
    <source>
        <dbReference type="ARBA" id="ARBA00004651"/>
    </source>
</evidence>